<evidence type="ECO:0000313" key="1">
    <source>
        <dbReference type="EMBL" id="KDN85727.1"/>
    </source>
</evidence>
<dbReference type="HOGENOM" id="CLU_2973424_0_0_11"/>
<dbReference type="Proteomes" id="UP000027178">
    <property type="component" value="Unassembled WGS sequence"/>
</dbReference>
<dbReference type="AlphaFoldDB" id="A0A066YWZ7"/>
<comment type="caution">
    <text evidence="1">The sequence shown here is derived from an EMBL/GenBank/DDBJ whole genome shotgun (WGS) entry which is preliminary data.</text>
</comment>
<reference evidence="1 2" key="1">
    <citation type="submission" date="2014-05" db="EMBL/GenBank/DDBJ databases">
        <title>Draft Genome Sequence of Kitasatospora cheerisanensis KCTC 2395.</title>
        <authorList>
            <person name="Nam D.H."/>
        </authorList>
    </citation>
    <scope>NUCLEOTIDE SEQUENCE [LARGE SCALE GENOMIC DNA]</scope>
    <source>
        <strain evidence="1 2">KCTC 2395</strain>
    </source>
</reference>
<name>A0A066YWZ7_9ACTN</name>
<keyword evidence="2" id="KW-1185">Reference proteome</keyword>
<proteinExistence type="predicted"/>
<evidence type="ECO:0000313" key="2">
    <source>
        <dbReference type="Proteomes" id="UP000027178"/>
    </source>
</evidence>
<accession>A0A066YWZ7</accession>
<sequence length="58" mass="5710">MEGVEEVDLCVNVEDRPEVFAGVDPGAVGDGVRGGVVTASDGLGLDPQVGMPAGCPGL</sequence>
<organism evidence="1 2">
    <name type="scientific">Kitasatospora cheerisanensis KCTC 2395</name>
    <dbReference type="NCBI Taxonomy" id="1348663"/>
    <lineage>
        <taxon>Bacteria</taxon>
        <taxon>Bacillati</taxon>
        <taxon>Actinomycetota</taxon>
        <taxon>Actinomycetes</taxon>
        <taxon>Kitasatosporales</taxon>
        <taxon>Streptomycetaceae</taxon>
        <taxon>Kitasatospora</taxon>
    </lineage>
</organism>
<gene>
    <name evidence="1" type="ORF">KCH_23850</name>
</gene>
<protein>
    <submittedName>
        <fullName evidence="1">Uncharacterized protein</fullName>
    </submittedName>
</protein>
<dbReference type="EMBL" id="JNBY01000078">
    <property type="protein sequence ID" value="KDN85727.1"/>
    <property type="molecule type" value="Genomic_DNA"/>
</dbReference>